<evidence type="ECO:0000313" key="6">
    <source>
        <dbReference type="EMBL" id="EEW53261.1"/>
    </source>
</evidence>
<keyword evidence="4 6" id="KW-0067">ATP-binding</keyword>
<dbReference type="HOGENOM" id="CLU_000604_1_2_9"/>
<accession>C8P8A0</accession>
<protein>
    <submittedName>
        <fullName evidence="6">ABC transporter, ATP-binding protein</fullName>
    </submittedName>
</protein>
<evidence type="ECO:0000313" key="7">
    <source>
        <dbReference type="Proteomes" id="UP000003675"/>
    </source>
</evidence>
<sequence length="288" mass="32420">MLTEVREMLITTQNLTKKYGNKIAVDQLNLAIPQGALVAYLGTNGAGKSTTINMLVGLLKPTEGIISYAKDLKIGVVFQNSVLDDNLTVSENLQSRAAMYQGIDQDWIERLASMMGLTKFLHQRYGTLSGGQKRRVDIARALLNHPNLLFLDEPTTGLDIQTRNVIWQLLRKLQHEQGLTIFLTTHYLEEASNAELIYILEEGKVLATGSAAQLKQQYAQNSLLMTFKDDTVPERAKLVDHRRYEINGIGHEQALTLLNHYRSSLKNFEYRQGDLDDAFVNITGKEIQ</sequence>
<dbReference type="Proteomes" id="UP000003675">
    <property type="component" value="Unassembled WGS sequence"/>
</dbReference>
<dbReference type="Pfam" id="PF00005">
    <property type="entry name" value="ABC_tran"/>
    <property type="match status" value="1"/>
</dbReference>
<dbReference type="InterPro" id="IPR050763">
    <property type="entry name" value="ABC_transporter_ATP-binding"/>
</dbReference>
<evidence type="ECO:0000256" key="3">
    <source>
        <dbReference type="ARBA" id="ARBA00022741"/>
    </source>
</evidence>
<evidence type="ECO:0000259" key="5">
    <source>
        <dbReference type="PROSITE" id="PS50893"/>
    </source>
</evidence>
<comment type="caution">
    <text evidence="6">The sequence shown here is derived from an EMBL/GenBank/DDBJ whole genome shotgun (WGS) entry which is preliminary data.</text>
</comment>
<evidence type="ECO:0000256" key="4">
    <source>
        <dbReference type="ARBA" id="ARBA00022840"/>
    </source>
</evidence>
<reference evidence="6 7" key="1">
    <citation type="submission" date="2009-09" db="EMBL/GenBank/DDBJ databases">
        <authorList>
            <person name="Qin X."/>
            <person name="Bachman B."/>
            <person name="Battles P."/>
            <person name="Bell A."/>
            <person name="Bess C."/>
            <person name="Bickham C."/>
            <person name="Chaboub L."/>
            <person name="Chen D."/>
            <person name="Coyle M."/>
            <person name="Deiros D.R."/>
            <person name="Dinh H."/>
            <person name="Forbes L."/>
            <person name="Fowler G."/>
            <person name="Francisco L."/>
            <person name="Fu Q."/>
            <person name="Gubbala S."/>
            <person name="Hale W."/>
            <person name="Han Y."/>
            <person name="Hemphill L."/>
            <person name="Highlander S.K."/>
            <person name="Hirani K."/>
            <person name="Hogues M."/>
            <person name="Jackson L."/>
            <person name="Jakkamsetti A."/>
            <person name="Javaid M."/>
            <person name="Jiang H."/>
            <person name="Korchina V."/>
            <person name="Kovar C."/>
            <person name="Lara F."/>
            <person name="Lee S."/>
            <person name="Mata R."/>
            <person name="Mathew T."/>
            <person name="Moen C."/>
            <person name="Morales K."/>
            <person name="Munidasa M."/>
            <person name="Nazareth L."/>
            <person name="Ngo R."/>
            <person name="Nguyen L."/>
            <person name="Okwuonu G."/>
            <person name="Ongeri F."/>
            <person name="Patil S."/>
            <person name="Petrosino J."/>
            <person name="Pham C."/>
            <person name="Pham P."/>
            <person name="Pu L.-L."/>
            <person name="Puazo M."/>
            <person name="Raj R."/>
            <person name="Reid J."/>
            <person name="Rouhana J."/>
            <person name="Saada N."/>
            <person name="Shang Y."/>
            <person name="Simmons D."/>
            <person name="Thornton R."/>
            <person name="Warren J."/>
            <person name="Weissenberger G."/>
            <person name="Zhang J."/>
            <person name="Zhang L."/>
            <person name="Zhou C."/>
            <person name="Zhu D."/>
            <person name="Muzny D."/>
            <person name="Worley K."/>
            <person name="Gibbs R."/>
        </authorList>
    </citation>
    <scope>NUCLEOTIDE SEQUENCE [LARGE SCALE GENOMIC DNA]</scope>
    <source>
        <strain evidence="6 7">DSM 16041</strain>
    </source>
</reference>
<evidence type="ECO:0000256" key="2">
    <source>
        <dbReference type="ARBA" id="ARBA00022448"/>
    </source>
</evidence>
<dbReference type="AlphaFoldDB" id="C8P8A0"/>
<dbReference type="PANTHER" id="PTHR42711">
    <property type="entry name" value="ABC TRANSPORTER ATP-BINDING PROTEIN"/>
    <property type="match status" value="1"/>
</dbReference>
<dbReference type="InterPro" id="IPR003439">
    <property type="entry name" value="ABC_transporter-like_ATP-bd"/>
</dbReference>
<dbReference type="PANTHER" id="PTHR42711:SF5">
    <property type="entry name" value="ABC TRANSPORTER ATP-BINDING PROTEIN NATA"/>
    <property type="match status" value="1"/>
</dbReference>
<dbReference type="InterPro" id="IPR027417">
    <property type="entry name" value="P-loop_NTPase"/>
</dbReference>
<feature type="domain" description="ABC transporter" evidence="5">
    <location>
        <begin position="10"/>
        <end position="227"/>
    </location>
</feature>
<evidence type="ECO:0000256" key="1">
    <source>
        <dbReference type="ARBA" id="ARBA00005417"/>
    </source>
</evidence>
<dbReference type="SUPFAM" id="SSF52540">
    <property type="entry name" value="P-loop containing nucleoside triphosphate hydrolases"/>
    <property type="match status" value="1"/>
</dbReference>
<dbReference type="SMART" id="SM00382">
    <property type="entry name" value="AAA"/>
    <property type="match status" value="1"/>
</dbReference>
<dbReference type="PROSITE" id="PS00211">
    <property type="entry name" value="ABC_TRANSPORTER_1"/>
    <property type="match status" value="1"/>
</dbReference>
<dbReference type="InterPro" id="IPR017871">
    <property type="entry name" value="ABC_transporter-like_CS"/>
</dbReference>
<dbReference type="PROSITE" id="PS50893">
    <property type="entry name" value="ABC_TRANSPORTER_2"/>
    <property type="match status" value="1"/>
</dbReference>
<gene>
    <name evidence="6" type="primary">cylA</name>
    <name evidence="6" type="ORF">HMPREF0494_1544</name>
</gene>
<dbReference type="STRING" id="525309.HMPREF0494_1544"/>
<dbReference type="InterPro" id="IPR003593">
    <property type="entry name" value="AAA+_ATPase"/>
</dbReference>
<name>C8P8A0_9LACO</name>
<dbReference type="eggNOG" id="COG1131">
    <property type="taxonomic scope" value="Bacteria"/>
</dbReference>
<dbReference type="GO" id="GO:0005524">
    <property type="term" value="F:ATP binding"/>
    <property type="evidence" value="ECO:0007669"/>
    <property type="project" value="UniProtKB-KW"/>
</dbReference>
<dbReference type="Gene3D" id="3.40.50.300">
    <property type="entry name" value="P-loop containing nucleotide triphosphate hydrolases"/>
    <property type="match status" value="1"/>
</dbReference>
<dbReference type="GO" id="GO:0016887">
    <property type="term" value="F:ATP hydrolysis activity"/>
    <property type="evidence" value="ECO:0007669"/>
    <property type="project" value="InterPro"/>
</dbReference>
<keyword evidence="2" id="KW-0813">Transport</keyword>
<dbReference type="EMBL" id="ACLL01000044">
    <property type="protein sequence ID" value="EEW53261.1"/>
    <property type="molecule type" value="Genomic_DNA"/>
</dbReference>
<proteinExistence type="inferred from homology"/>
<organism evidence="6 7">
    <name type="scientific">Limosilactobacillus antri DSM 16041</name>
    <dbReference type="NCBI Taxonomy" id="525309"/>
    <lineage>
        <taxon>Bacteria</taxon>
        <taxon>Bacillati</taxon>
        <taxon>Bacillota</taxon>
        <taxon>Bacilli</taxon>
        <taxon>Lactobacillales</taxon>
        <taxon>Lactobacillaceae</taxon>
        <taxon>Limosilactobacillus</taxon>
    </lineage>
</organism>
<comment type="similarity">
    <text evidence="1">Belongs to the ABC transporter superfamily.</text>
</comment>
<keyword evidence="3" id="KW-0547">Nucleotide-binding</keyword>